<proteinExistence type="predicted"/>
<evidence type="ECO:0000313" key="3">
    <source>
        <dbReference type="Proteomes" id="UP000013521"/>
    </source>
</evidence>
<dbReference type="AlphaFoldDB" id="R1ERB2"/>
<organism evidence="2 3">
    <name type="scientific">Botryosphaeria parva (strain UCR-NP2)</name>
    <name type="common">Grapevine canker fungus</name>
    <name type="synonym">Neofusicoccum parvum</name>
    <dbReference type="NCBI Taxonomy" id="1287680"/>
    <lineage>
        <taxon>Eukaryota</taxon>
        <taxon>Fungi</taxon>
        <taxon>Dikarya</taxon>
        <taxon>Ascomycota</taxon>
        <taxon>Pezizomycotina</taxon>
        <taxon>Dothideomycetes</taxon>
        <taxon>Dothideomycetes incertae sedis</taxon>
        <taxon>Botryosphaeriales</taxon>
        <taxon>Botryosphaeriaceae</taxon>
        <taxon>Neofusicoccum</taxon>
    </lineage>
</organism>
<accession>R1ERB2</accession>
<name>R1ERB2_BOTPV</name>
<feature type="compositionally biased region" description="Acidic residues" evidence="1">
    <location>
        <begin position="107"/>
        <end position="117"/>
    </location>
</feature>
<dbReference type="Proteomes" id="UP000013521">
    <property type="component" value="Unassembled WGS sequence"/>
</dbReference>
<sequence length="160" mass="18074">MGSIAIYATKFQQLAAYLKWSDETFRDLFYKGLKDDVKKHIVTWTVCFDDNCKTHQSDKDTTGWYPCEPRNLAVLNRNEEVLNVDNIIESFPPDNELVNSDNGELYDSTEAEEDSSDEKDLAGIREAPLAGAIDRLLQKVEEHGLIAKIPSCQSESEQGI</sequence>
<protein>
    <submittedName>
        <fullName evidence="2">Putative retrotransposon gag protein</fullName>
    </submittedName>
</protein>
<reference evidence="3" key="1">
    <citation type="journal article" date="2013" name="Genome Announc.">
        <title>Draft genome sequence of Neofusicoccum parvum isolate UCR-NP2, a fungal vascular pathogen associated with grapevine cankers.</title>
        <authorList>
            <person name="Blanco-Ulate B."/>
            <person name="Rolshausen P."/>
            <person name="Cantu D."/>
        </authorList>
    </citation>
    <scope>NUCLEOTIDE SEQUENCE [LARGE SCALE GENOMIC DNA]</scope>
    <source>
        <strain evidence="3">UCR-NP2</strain>
    </source>
</reference>
<dbReference type="HOGENOM" id="CLU_1651901_0_0_1"/>
<feature type="region of interest" description="Disordered" evidence="1">
    <location>
        <begin position="93"/>
        <end position="123"/>
    </location>
</feature>
<dbReference type="OrthoDB" id="5430660at2759"/>
<evidence type="ECO:0000256" key="1">
    <source>
        <dbReference type="SAM" id="MobiDB-lite"/>
    </source>
</evidence>
<dbReference type="EMBL" id="KB916012">
    <property type="protein sequence ID" value="EOD50112.1"/>
    <property type="molecule type" value="Genomic_DNA"/>
</dbReference>
<dbReference type="KEGG" id="npa:UCRNP2_3118"/>
<gene>
    <name evidence="2" type="ORF">UCRNP2_3118</name>
</gene>
<evidence type="ECO:0000313" key="2">
    <source>
        <dbReference type="EMBL" id="EOD50112.1"/>
    </source>
</evidence>